<dbReference type="STRING" id="1122195.SAMN02745164_02275"/>
<comment type="caution">
    <text evidence="1">The sequence shown here is derived from an EMBL/GenBank/DDBJ whole genome shotgun (WGS) entry which is preliminary data.</text>
</comment>
<protein>
    <submittedName>
        <fullName evidence="1">Uncharacterized protein</fullName>
    </submittedName>
</protein>
<organism evidence="1 2">
    <name type="scientific">Marinitoga hydrogenitolerans (strain DSM 16785 / JCM 12826 / AT1271)</name>
    <dbReference type="NCBI Taxonomy" id="1122195"/>
    <lineage>
        <taxon>Bacteria</taxon>
        <taxon>Thermotogati</taxon>
        <taxon>Thermotogota</taxon>
        <taxon>Thermotogae</taxon>
        <taxon>Petrotogales</taxon>
        <taxon>Petrotogaceae</taxon>
        <taxon>Marinitoga</taxon>
    </lineage>
</organism>
<accession>A0A1M5AVF6</accession>
<dbReference type="RefSeq" id="WP_072866116.1">
    <property type="nucleotide sequence ID" value="NZ_FQUI01000078.1"/>
</dbReference>
<dbReference type="EMBL" id="FQUI01000078">
    <property type="protein sequence ID" value="SHF34239.1"/>
    <property type="molecule type" value="Genomic_DNA"/>
</dbReference>
<sequence length="151" mass="18341">MKYIITLDNNDNKLKIKEEYPNSILISYNKKDYDYMFNQGNIRNNVKDYYEFLIRVTENKNTTFVLGETHIILNLYTFLFANIFDIPVINREEYKYFDFAISLDNIEYKRNEEKIEAILSKKEKSKILSDRWEILFENNKLTNFGKIFLRK</sequence>
<name>A0A1M5AVF6_MARH1</name>
<evidence type="ECO:0000313" key="2">
    <source>
        <dbReference type="Proteomes" id="UP000184334"/>
    </source>
</evidence>
<dbReference type="AlphaFoldDB" id="A0A1M5AVF6"/>
<reference evidence="1" key="1">
    <citation type="submission" date="2016-11" db="EMBL/GenBank/DDBJ databases">
        <authorList>
            <person name="Varghese N."/>
            <person name="Submissions S."/>
        </authorList>
    </citation>
    <scope>NUCLEOTIDE SEQUENCE [LARGE SCALE GENOMIC DNA]</scope>
    <source>
        <strain evidence="1">DSM 16785</strain>
    </source>
</reference>
<gene>
    <name evidence="1" type="ORF">SAMN02745164_02275</name>
</gene>
<dbReference type="Proteomes" id="UP000184334">
    <property type="component" value="Unassembled WGS sequence"/>
</dbReference>
<proteinExistence type="predicted"/>
<keyword evidence="2" id="KW-1185">Reference proteome</keyword>
<evidence type="ECO:0000313" key="1">
    <source>
        <dbReference type="EMBL" id="SHF34239.1"/>
    </source>
</evidence>